<dbReference type="InterPro" id="IPR000477">
    <property type="entry name" value="RT_dom"/>
</dbReference>
<dbReference type="PANTHER" id="PTHR47027">
    <property type="entry name" value="REVERSE TRANSCRIPTASE DOMAIN-CONTAINING PROTEIN"/>
    <property type="match status" value="1"/>
</dbReference>
<gene>
    <name evidence="2" type="ORF">NTEN_LOCUS24196</name>
</gene>
<evidence type="ECO:0000313" key="2">
    <source>
        <dbReference type="EMBL" id="CAB0020624.1"/>
    </source>
</evidence>
<dbReference type="InterPro" id="IPR043502">
    <property type="entry name" value="DNA/RNA_pol_sf"/>
</dbReference>
<reference evidence="2 3" key="1">
    <citation type="submission" date="2020-02" db="EMBL/GenBank/DDBJ databases">
        <authorList>
            <person name="Ferguson B K."/>
        </authorList>
    </citation>
    <scope>NUCLEOTIDE SEQUENCE [LARGE SCALE GENOMIC DNA]</scope>
</reference>
<sequence>MVRTINLEKRFVVQSRILLPGRCVYAVFVDFKRAFDSIQHPLLWFKLFSLGVSGRIIRVMQSLYSHATFQVRIRGQLLESIDLTEGVLQGETLSPLLFALFLADVEDYFRANNCSGLDVDGRRDALLLLYADDMVILGDSIVDINRKLGVLQSYCSLNKLVVNTAKTKLVCFRRAGSLKKLALKAFYEGREIEQVKSYSYLGIPFSSSAVFANAKDNFLSRANAASAATTSILVRAHIESWSARKLLFDSVVRSVCLYASSVWGLRYADEMERVQVGYYKRILVLPRGTPSSFVRLEAGVAPLFHHIVSDGLKWLVKVLSMQHDRLPYACMARLISLSALPSCDVRYNWFRQLATCLARLEFRFSAHTDAIVRSESGTFLSASLMKLYRLDLERIQSSPFSNFYPAIIVGNSFNPQPYLLVVQPLVSLRPFAQLRSLGAHGARILVAGSVIRFGSSCCPLCNLGSPDSPLHLLLCCPMLATARLKFLAPLLPTPLSFEEQFRRILLMTERAYINRIYFFLCEVADIRDLILDC</sequence>
<protein>
    <recommendedName>
        <fullName evidence="1">Reverse transcriptase domain-containing protein</fullName>
    </recommendedName>
</protein>
<name>A0A6H5HZ50_9HEMI</name>
<organism evidence="2 3">
    <name type="scientific">Nesidiocoris tenuis</name>
    <dbReference type="NCBI Taxonomy" id="355587"/>
    <lineage>
        <taxon>Eukaryota</taxon>
        <taxon>Metazoa</taxon>
        <taxon>Ecdysozoa</taxon>
        <taxon>Arthropoda</taxon>
        <taxon>Hexapoda</taxon>
        <taxon>Insecta</taxon>
        <taxon>Pterygota</taxon>
        <taxon>Neoptera</taxon>
        <taxon>Paraneoptera</taxon>
        <taxon>Hemiptera</taxon>
        <taxon>Heteroptera</taxon>
        <taxon>Panheteroptera</taxon>
        <taxon>Cimicomorpha</taxon>
        <taxon>Miridae</taxon>
        <taxon>Dicyphina</taxon>
        <taxon>Nesidiocoris</taxon>
    </lineage>
</organism>
<dbReference type="PROSITE" id="PS50878">
    <property type="entry name" value="RT_POL"/>
    <property type="match status" value="1"/>
</dbReference>
<keyword evidence="3" id="KW-1185">Reference proteome</keyword>
<evidence type="ECO:0000313" key="3">
    <source>
        <dbReference type="Proteomes" id="UP000479000"/>
    </source>
</evidence>
<proteinExistence type="predicted"/>
<dbReference type="OrthoDB" id="6629449at2759"/>
<feature type="domain" description="Reverse transcriptase" evidence="1">
    <location>
        <begin position="1"/>
        <end position="205"/>
    </location>
</feature>
<dbReference type="AlphaFoldDB" id="A0A6H5HZ50"/>
<evidence type="ECO:0000259" key="1">
    <source>
        <dbReference type="PROSITE" id="PS50878"/>
    </source>
</evidence>
<accession>A0A6H5HZ50</accession>
<dbReference type="PANTHER" id="PTHR47027:SF20">
    <property type="entry name" value="REVERSE TRANSCRIPTASE-LIKE PROTEIN WITH RNA-DIRECTED DNA POLYMERASE DOMAIN"/>
    <property type="match status" value="1"/>
</dbReference>
<dbReference type="Pfam" id="PF00078">
    <property type="entry name" value="RVT_1"/>
    <property type="match status" value="1"/>
</dbReference>
<dbReference type="GO" id="GO:0071897">
    <property type="term" value="P:DNA biosynthetic process"/>
    <property type="evidence" value="ECO:0007669"/>
    <property type="project" value="UniProtKB-ARBA"/>
</dbReference>
<dbReference type="EMBL" id="CADCXU010035422">
    <property type="protein sequence ID" value="CAB0020624.1"/>
    <property type="molecule type" value="Genomic_DNA"/>
</dbReference>
<dbReference type="SUPFAM" id="SSF56672">
    <property type="entry name" value="DNA/RNA polymerases"/>
    <property type="match status" value="1"/>
</dbReference>
<dbReference type="Proteomes" id="UP000479000">
    <property type="component" value="Unassembled WGS sequence"/>
</dbReference>